<dbReference type="GO" id="GO:0034271">
    <property type="term" value="C:phosphatidylinositol 3-kinase complex, class III, type I"/>
    <property type="evidence" value="ECO:0007669"/>
    <property type="project" value="TreeGrafter"/>
</dbReference>
<dbReference type="OMA" id="EWDVYKA"/>
<name>G7E2N7_MIXOS</name>
<dbReference type="GO" id="GO:0000045">
    <property type="term" value="P:autophagosome assembly"/>
    <property type="evidence" value="ECO:0007669"/>
    <property type="project" value="TreeGrafter"/>
</dbReference>
<dbReference type="GO" id="GO:0000407">
    <property type="term" value="C:phagophore assembly site"/>
    <property type="evidence" value="ECO:0007669"/>
    <property type="project" value="TreeGrafter"/>
</dbReference>
<evidence type="ECO:0000313" key="5">
    <source>
        <dbReference type="EMBL" id="GAA97097.1"/>
    </source>
</evidence>
<reference evidence="5 6" key="1">
    <citation type="journal article" date="2011" name="J. Gen. Appl. Microbiol.">
        <title>Draft genome sequencing of the enigmatic basidiomycete Mixia osmundae.</title>
        <authorList>
            <person name="Nishida H."/>
            <person name="Nagatsuka Y."/>
            <person name="Sugiyama J."/>
        </authorList>
    </citation>
    <scope>NUCLEOTIDE SEQUENCE [LARGE SCALE GENOMIC DNA]</scope>
    <source>
        <strain evidence="6">CBS 9802 / IAM 14324 / JCM 22182 / KY 12970</strain>
    </source>
</reference>
<evidence type="ECO:0000259" key="3">
    <source>
        <dbReference type="Pfam" id="PF04111"/>
    </source>
</evidence>
<dbReference type="InterPro" id="IPR040455">
    <property type="entry name" value="Atg6_BARA"/>
</dbReference>
<organism evidence="5 6">
    <name type="scientific">Mixia osmundae (strain CBS 9802 / IAM 14324 / JCM 22182 / KY 12970)</name>
    <dbReference type="NCBI Taxonomy" id="764103"/>
    <lineage>
        <taxon>Eukaryota</taxon>
        <taxon>Fungi</taxon>
        <taxon>Dikarya</taxon>
        <taxon>Basidiomycota</taxon>
        <taxon>Pucciniomycotina</taxon>
        <taxon>Mixiomycetes</taxon>
        <taxon>Mixiales</taxon>
        <taxon>Mixiaceae</taxon>
        <taxon>Mixia</taxon>
    </lineage>
</organism>
<dbReference type="eggNOG" id="KOG2751">
    <property type="taxonomic scope" value="Eukaryota"/>
</dbReference>
<protein>
    <submittedName>
        <fullName evidence="5">Uncharacterized protein</fullName>
    </submittedName>
</protein>
<dbReference type="Gene3D" id="1.10.418.40">
    <property type="entry name" value="Autophagy protein 6/Beclin 1"/>
    <property type="match status" value="1"/>
</dbReference>
<proteinExistence type="inferred from homology"/>
<dbReference type="FunFam" id="1.10.418.40:FF:000006">
    <property type="entry name" value="Chromosome 12, whole genome shotgun sequence"/>
    <property type="match status" value="1"/>
</dbReference>
<dbReference type="FunCoup" id="G7E2N7">
    <property type="interactions" value="235"/>
</dbReference>
<dbReference type="InterPro" id="IPR041691">
    <property type="entry name" value="Atg6/beclin_CC"/>
</dbReference>
<dbReference type="RefSeq" id="XP_014565517.1">
    <property type="nucleotide sequence ID" value="XM_014710031.1"/>
</dbReference>
<evidence type="ECO:0000259" key="4">
    <source>
        <dbReference type="Pfam" id="PF17675"/>
    </source>
</evidence>
<feature type="region of interest" description="Disordered" evidence="2">
    <location>
        <begin position="107"/>
        <end position="141"/>
    </location>
</feature>
<dbReference type="PANTHER" id="PTHR12768">
    <property type="entry name" value="BECLIN 1"/>
    <property type="match status" value="1"/>
</dbReference>
<dbReference type="GO" id="GO:0030674">
    <property type="term" value="F:protein-macromolecule adaptor activity"/>
    <property type="evidence" value="ECO:0007669"/>
    <property type="project" value="TreeGrafter"/>
</dbReference>
<accession>G7E2N7</accession>
<dbReference type="GO" id="GO:0045324">
    <property type="term" value="P:late endosome to vacuole transport"/>
    <property type="evidence" value="ECO:0007669"/>
    <property type="project" value="TreeGrafter"/>
</dbReference>
<evidence type="ECO:0000256" key="1">
    <source>
        <dbReference type="ARBA" id="ARBA00005965"/>
    </source>
</evidence>
<dbReference type="HOGENOM" id="CLU_024219_3_0_1"/>
<dbReference type="InParanoid" id="G7E2N7"/>
<dbReference type="GO" id="GO:0000423">
    <property type="term" value="P:mitophagy"/>
    <property type="evidence" value="ECO:0007669"/>
    <property type="project" value="TreeGrafter"/>
</dbReference>
<dbReference type="GO" id="GO:0043548">
    <property type="term" value="F:phosphatidylinositol 3-kinase binding"/>
    <property type="evidence" value="ECO:0007669"/>
    <property type="project" value="TreeGrafter"/>
</dbReference>
<dbReference type="EMBL" id="BABT02000110">
    <property type="protein sequence ID" value="GAA97097.1"/>
    <property type="molecule type" value="Genomic_DNA"/>
</dbReference>
<feature type="domain" description="Atg6/beclin coiled-coil" evidence="4">
    <location>
        <begin position="162"/>
        <end position="292"/>
    </location>
</feature>
<dbReference type="GO" id="GO:0034272">
    <property type="term" value="C:phosphatidylinositol 3-kinase complex, class III, type II"/>
    <property type="evidence" value="ECO:0007669"/>
    <property type="project" value="TreeGrafter"/>
</dbReference>
<comment type="similarity">
    <text evidence="1">Belongs to the beclin family.</text>
</comment>
<dbReference type="Proteomes" id="UP000009131">
    <property type="component" value="Unassembled WGS sequence"/>
</dbReference>
<sequence>MSFEFTCQRCRQPLRLNDSLADLAPSSYDMLASTLVSREPARVSPQAAVSRDKLARLPSAVQAAYGVHVLPGKGTSYPEARTPRLSSPAATTDSFVVLADSNVAPESPAAQVHARQVATPAALARPRPERSESSAQDAASHRLRASQRLFHLLSASGDADHPLCNECADGLVESMKVRLAEAAAERDRYAAYEKALQSQGAETSPEATASLETRINQLALDEIREKEHLCELERDVEMLESQLSALDADEARLAREEESFWQEHNTYLLGLQRREAELRSLRTQFEHDAQELVKLQATNVYNDAFCIGHDSGIATINGLRLGRLPNVPIDWPEINAAWGHTLLLLHTIARKLDFTFDTYRLVPMGSVSRIERLMGDKASMELYGSGELFGRVFQNRRFDFAMVAFLDCLRQVIDHCTSADPSFKLPHAIHKDKAGQVSIKLQFSSDETWTRALRHVLLDLKILIARVFA</sequence>
<dbReference type="InterPro" id="IPR038274">
    <property type="entry name" value="Atg6/Beclin_C_sf"/>
</dbReference>
<dbReference type="Pfam" id="PF17675">
    <property type="entry name" value="APG6_N"/>
    <property type="match status" value="1"/>
</dbReference>
<dbReference type="Pfam" id="PF04111">
    <property type="entry name" value="APG6"/>
    <property type="match status" value="1"/>
</dbReference>
<dbReference type="GO" id="GO:0006995">
    <property type="term" value="P:cellular response to nitrogen starvation"/>
    <property type="evidence" value="ECO:0007669"/>
    <property type="project" value="TreeGrafter"/>
</dbReference>
<dbReference type="STRING" id="764103.G7E2N7"/>
<reference evidence="5 6" key="2">
    <citation type="journal article" date="2012" name="Open Biol.">
        <title>Characteristics of nucleosomes and linker DNA regions on the genome of the basidiomycete Mixia osmundae revealed by mono- and dinucleosome mapping.</title>
        <authorList>
            <person name="Nishida H."/>
            <person name="Kondo S."/>
            <person name="Matsumoto T."/>
            <person name="Suzuki Y."/>
            <person name="Yoshikawa H."/>
            <person name="Taylor T.D."/>
            <person name="Sugiyama J."/>
        </authorList>
    </citation>
    <scope>NUCLEOTIDE SEQUENCE [LARGE SCALE GENOMIC DNA]</scope>
    <source>
        <strain evidence="6">CBS 9802 / IAM 14324 / JCM 22182 / KY 12970</strain>
    </source>
</reference>
<feature type="domain" description="Atg6 BARA" evidence="3">
    <location>
        <begin position="295"/>
        <end position="467"/>
    </location>
</feature>
<keyword evidence="6" id="KW-1185">Reference proteome</keyword>
<evidence type="ECO:0000256" key="2">
    <source>
        <dbReference type="SAM" id="MobiDB-lite"/>
    </source>
</evidence>
<dbReference type="PANTHER" id="PTHR12768:SF4">
    <property type="entry name" value="BECLIN-1"/>
    <property type="match status" value="1"/>
</dbReference>
<evidence type="ECO:0000313" key="6">
    <source>
        <dbReference type="Proteomes" id="UP000009131"/>
    </source>
</evidence>
<dbReference type="InterPro" id="IPR007243">
    <property type="entry name" value="Atg6/Beclin"/>
</dbReference>
<dbReference type="AlphaFoldDB" id="G7E2N7"/>
<comment type="caution">
    <text evidence="5">The sequence shown here is derived from an EMBL/GenBank/DDBJ whole genome shotgun (WGS) entry which is preliminary data.</text>
</comment>
<dbReference type="OrthoDB" id="20368at2759"/>
<gene>
    <name evidence="5" type="primary">Mo03772</name>
    <name evidence="5" type="ORF">E5Q_03772</name>
</gene>